<dbReference type="AlphaFoldDB" id="A0A0V1LL35"/>
<sequence>MPNPTAGQPDEVSEPFIKEASTQFFHKCPWQQVEPQMTDATVRKPVKRYPLNTVFCGPMGIIRSAVSEQKMYI</sequence>
<gene>
    <name evidence="1" type="ORF">T02_2596</name>
</gene>
<evidence type="ECO:0000313" key="1">
    <source>
        <dbReference type="EMBL" id="KRZ60229.1"/>
    </source>
</evidence>
<accession>A0A0V1LL35</accession>
<name>A0A0V1LL35_9BILA</name>
<keyword evidence="2" id="KW-1185">Reference proteome</keyword>
<organism evidence="1 2">
    <name type="scientific">Trichinella nativa</name>
    <dbReference type="NCBI Taxonomy" id="6335"/>
    <lineage>
        <taxon>Eukaryota</taxon>
        <taxon>Metazoa</taxon>
        <taxon>Ecdysozoa</taxon>
        <taxon>Nematoda</taxon>
        <taxon>Enoplea</taxon>
        <taxon>Dorylaimia</taxon>
        <taxon>Trichinellida</taxon>
        <taxon>Trichinellidae</taxon>
        <taxon>Trichinella</taxon>
    </lineage>
</organism>
<dbReference type="Proteomes" id="UP000054721">
    <property type="component" value="Unassembled WGS sequence"/>
</dbReference>
<comment type="caution">
    <text evidence="1">The sequence shown here is derived from an EMBL/GenBank/DDBJ whole genome shotgun (WGS) entry which is preliminary data.</text>
</comment>
<reference evidence="1 2" key="1">
    <citation type="submission" date="2015-05" db="EMBL/GenBank/DDBJ databases">
        <title>Evolution of Trichinella species and genotypes.</title>
        <authorList>
            <person name="Korhonen P.K."/>
            <person name="Edoardo P."/>
            <person name="Giuseppe L.R."/>
            <person name="Gasser R.B."/>
        </authorList>
    </citation>
    <scope>NUCLEOTIDE SEQUENCE [LARGE SCALE GENOMIC DNA]</scope>
    <source>
        <strain evidence="1">ISS10</strain>
    </source>
</reference>
<evidence type="ECO:0000313" key="2">
    <source>
        <dbReference type="Proteomes" id="UP000054721"/>
    </source>
</evidence>
<dbReference type="EMBL" id="JYDW01000031">
    <property type="protein sequence ID" value="KRZ60229.1"/>
    <property type="molecule type" value="Genomic_DNA"/>
</dbReference>
<proteinExistence type="predicted"/>
<protein>
    <submittedName>
        <fullName evidence="1">Uncharacterized protein</fullName>
    </submittedName>
</protein>